<dbReference type="WBParaSite" id="nRc.2.0.1.t31498-RA">
    <property type="protein sequence ID" value="nRc.2.0.1.t31498-RA"/>
    <property type="gene ID" value="nRc.2.0.1.g31498"/>
</dbReference>
<evidence type="ECO:0000313" key="2">
    <source>
        <dbReference type="WBParaSite" id="nRc.2.0.1.t31498-RA"/>
    </source>
</evidence>
<proteinExistence type="predicted"/>
<accession>A0A915K0W7</accession>
<organism evidence="1 2">
    <name type="scientific">Romanomermis culicivorax</name>
    <name type="common">Nematode worm</name>
    <dbReference type="NCBI Taxonomy" id="13658"/>
    <lineage>
        <taxon>Eukaryota</taxon>
        <taxon>Metazoa</taxon>
        <taxon>Ecdysozoa</taxon>
        <taxon>Nematoda</taxon>
        <taxon>Enoplea</taxon>
        <taxon>Dorylaimia</taxon>
        <taxon>Mermithida</taxon>
        <taxon>Mermithoidea</taxon>
        <taxon>Mermithidae</taxon>
        <taxon>Romanomermis</taxon>
    </lineage>
</organism>
<protein>
    <submittedName>
        <fullName evidence="2">Uncharacterized protein</fullName>
    </submittedName>
</protein>
<reference evidence="2" key="1">
    <citation type="submission" date="2022-11" db="UniProtKB">
        <authorList>
            <consortium name="WormBaseParasite"/>
        </authorList>
    </citation>
    <scope>IDENTIFICATION</scope>
</reference>
<keyword evidence="1" id="KW-1185">Reference proteome</keyword>
<dbReference type="Proteomes" id="UP000887565">
    <property type="component" value="Unplaced"/>
</dbReference>
<name>A0A915K0W7_ROMCU</name>
<evidence type="ECO:0000313" key="1">
    <source>
        <dbReference type="Proteomes" id="UP000887565"/>
    </source>
</evidence>
<dbReference type="AlphaFoldDB" id="A0A915K0W7"/>
<sequence length="78" mass="9141">MIEKSVISVKTLILIERVVTRILLKTRTQIMIEQNIQEDYGDTLYEADPCKPFSFKTDAAFLREWRITFGNCNKKSKI</sequence>